<feature type="signal peptide" evidence="1">
    <location>
        <begin position="1"/>
        <end position="24"/>
    </location>
</feature>
<keyword evidence="3" id="KW-0378">Hydrolase</keyword>
<keyword evidence="4" id="KW-1185">Reference proteome</keyword>
<evidence type="ECO:0000313" key="3">
    <source>
        <dbReference type="EMBL" id="MFC5994882.1"/>
    </source>
</evidence>
<proteinExistence type="predicted"/>
<dbReference type="SUPFAM" id="SSF53474">
    <property type="entry name" value="alpha/beta-Hydrolases"/>
    <property type="match status" value="1"/>
</dbReference>
<sequence>MSPAPHRALLAGLSLVIAVLAGCAAGPSQRPPVAVHGQNLPSRPVVTTTEPAVPPEQLPVPEPQQATIPFVDCTAETFTALGIAAPATGPQRVECGEISVPTDPDQRGLGRTRLGVVRAGTADAPATRPPLLVVGDTGTDASAHRAVLLATQVSPQVLARYQLIGLDRRGSGVDALDCAPPTARTALINADRGDGADAGLTALLEQARSVVQSCYLFLSGEITSYRTASTAADIEELRQALGVRRLSAIGVGDGAAALADWATAHPEAVGRLVLDGPSDPAADQPELSKARAGAAESTFDVFARACTATGDCPLGSDPRETVTALLERLRVQPLEAADGTRLTAGATVNALVAALPEPRSWPELASALRQAVQGSPDALLAMFAPVAGSAGRFDAELATACNDTHRRLTPPEVGQLAARWTTEHPLFGGAFALRLLACAPWPATPPAPASGPAATAPPLLVLGTAHDPRAPLDGARHAADSLRTARFVGWQGAGSGAYPRTPCISGIVDRMLVEGTVPRNGAVCPP</sequence>
<feature type="chain" id="PRO_5045457231" evidence="1">
    <location>
        <begin position="25"/>
        <end position="526"/>
    </location>
</feature>
<comment type="caution">
    <text evidence="3">The sequence shown here is derived from an EMBL/GenBank/DDBJ whole genome shotgun (WGS) entry which is preliminary data.</text>
</comment>
<evidence type="ECO:0000259" key="2">
    <source>
        <dbReference type="Pfam" id="PF08386"/>
    </source>
</evidence>
<dbReference type="Pfam" id="PF08386">
    <property type="entry name" value="Abhydrolase_4"/>
    <property type="match status" value="1"/>
</dbReference>
<gene>
    <name evidence="3" type="ORF">ACFQE5_11745</name>
</gene>
<evidence type="ECO:0000313" key="4">
    <source>
        <dbReference type="Proteomes" id="UP001596302"/>
    </source>
</evidence>
<dbReference type="InterPro" id="IPR029058">
    <property type="entry name" value="AB_hydrolase_fold"/>
</dbReference>
<organism evidence="3 4">
    <name type="scientific">Pseudonocardia hispaniensis</name>
    <dbReference type="NCBI Taxonomy" id="904933"/>
    <lineage>
        <taxon>Bacteria</taxon>
        <taxon>Bacillati</taxon>
        <taxon>Actinomycetota</taxon>
        <taxon>Actinomycetes</taxon>
        <taxon>Pseudonocardiales</taxon>
        <taxon>Pseudonocardiaceae</taxon>
        <taxon>Pseudonocardia</taxon>
    </lineage>
</organism>
<keyword evidence="1" id="KW-0732">Signal</keyword>
<evidence type="ECO:0000256" key="1">
    <source>
        <dbReference type="SAM" id="SignalP"/>
    </source>
</evidence>
<dbReference type="EMBL" id="JBHSQW010000025">
    <property type="protein sequence ID" value="MFC5994882.1"/>
    <property type="molecule type" value="Genomic_DNA"/>
</dbReference>
<accession>A0ABW1J351</accession>
<dbReference type="PROSITE" id="PS51257">
    <property type="entry name" value="PROKAR_LIPOPROTEIN"/>
    <property type="match status" value="1"/>
</dbReference>
<name>A0ABW1J351_9PSEU</name>
<dbReference type="RefSeq" id="WP_379584899.1">
    <property type="nucleotide sequence ID" value="NZ_JBHSQW010000025.1"/>
</dbReference>
<reference evidence="4" key="1">
    <citation type="journal article" date="2019" name="Int. J. Syst. Evol. Microbiol.">
        <title>The Global Catalogue of Microorganisms (GCM) 10K type strain sequencing project: providing services to taxonomists for standard genome sequencing and annotation.</title>
        <authorList>
            <consortium name="The Broad Institute Genomics Platform"/>
            <consortium name="The Broad Institute Genome Sequencing Center for Infectious Disease"/>
            <person name="Wu L."/>
            <person name="Ma J."/>
        </authorList>
    </citation>
    <scope>NUCLEOTIDE SEQUENCE [LARGE SCALE GENOMIC DNA]</scope>
    <source>
        <strain evidence="4">CCM 8391</strain>
    </source>
</reference>
<dbReference type="Proteomes" id="UP001596302">
    <property type="component" value="Unassembled WGS sequence"/>
</dbReference>
<dbReference type="GO" id="GO:0016787">
    <property type="term" value="F:hydrolase activity"/>
    <property type="evidence" value="ECO:0007669"/>
    <property type="project" value="UniProtKB-KW"/>
</dbReference>
<protein>
    <submittedName>
        <fullName evidence="3">Alpha/beta fold hydrolase</fullName>
    </submittedName>
</protein>
<dbReference type="InterPro" id="IPR013595">
    <property type="entry name" value="Pept_S33_TAP-like_C"/>
</dbReference>
<dbReference type="Gene3D" id="3.40.50.1820">
    <property type="entry name" value="alpha/beta hydrolase"/>
    <property type="match status" value="1"/>
</dbReference>
<feature type="domain" description="Peptidase S33 tripeptidyl aminopeptidase-like C-terminal" evidence="2">
    <location>
        <begin position="425"/>
        <end position="524"/>
    </location>
</feature>